<dbReference type="Proteomes" id="UP000624041">
    <property type="component" value="Unassembled WGS sequence"/>
</dbReference>
<comment type="caution">
    <text evidence="4">The sequence shown here is derived from an EMBL/GenBank/DDBJ whole genome shotgun (WGS) entry which is preliminary data.</text>
</comment>
<dbReference type="AlphaFoldDB" id="A0A918CYN0"/>
<dbReference type="SUPFAM" id="SSF103039">
    <property type="entry name" value="CheC-like"/>
    <property type="match status" value="1"/>
</dbReference>
<name>A0A918CYN0_9BACI</name>
<dbReference type="Pfam" id="PF04509">
    <property type="entry name" value="CheC"/>
    <property type="match status" value="2"/>
</dbReference>
<dbReference type="InterPro" id="IPR007597">
    <property type="entry name" value="CheC"/>
</dbReference>
<organism evidence="4 5">
    <name type="scientific">Oceanobacillus indicireducens</name>
    <dbReference type="NCBI Taxonomy" id="1004261"/>
    <lineage>
        <taxon>Bacteria</taxon>
        <taxon>Bacillati</taxon>
        <taxon>Bacillota</taxon>
        <taxon>Bacilli</taxon>
        <taxon>Bacillales</taxon>
        <taxon>Bacillaceae</taxon>
        <taxon>Oceanobacillus</taxon>
    </lineage>
</organism>
<evidence type="ECO:0000259" key="3">
    <source>
        <dbReference type="Pfam" id="PF04509"/>
    </source>
</evidence>
<feature type="domain" description="CheC-like protein" evidence="3">
    <location>
        <begin position="114"/>
        <end position="146"/>
    </location>
</feature>
<evidence type="ECO:0000313" key="4">
    <source>
        <dbReference type="EMBL" id="GGN49839.1"/>
    </source>
</evidence>
<accession>A0A918CYN0</accession>
<keyword evidence="2" id="KW-0378">Hydrolase</keyword>
<dbReference type="EMBL" id="BMOS01000001">
    <property type="protein sequence ID" value="GGN49839.1"/>
    <property type="molecule type" value="Genomic_DNA"/>
</dbReference>
<reference evidence="4" key="1">
    <citation type="journal article" date="2014" name="Int. J. Syst. Evol. Microbiol.">
        <title>Complete genome sequence of Corynebacterium casei LMG S-19264T (=DSM 44701T), isolated from a smear-ripened cheese.</title>
        <authorList>
            <consortium name="US DOE Joint Genome Institute (JGI-PGF)"/>
            <person name="Walter F."/>
            <person name="Albersmeier A."/>
            <person name="Kalinowski J."/>
            <person name="Ruckert C."/>
        </authorList>
    </citation>
    <scope>NUCLEOTIDE SEQUENCE</scope>
    <source>
        <strain evidence="4">JCM 17251</strain>
    </source>
</reference>
<keyword evidence="5" id="KW-1185">Reference proteome</keyword>
<dbReference type="Gene3D" id="3.40.1550.10">
    <property type="entry name" value="CheC-like"/>
    <property type="match status" value="1"/>
</dbReference>
<evidence type="ECO:0000313" key="5">
    <source>
        <dbReference type="Proteomes" id="UP000624041"/>
    </source>
</evidence>
<dbReference type="InterPro" id="IPR028976">
    <property type="entry name" value="CheC-like_sf"/>
</dbReference>
<dbReference type="GO" id="GO:0016787">
    <property type="term" value="F:hydrolase activity"/>
    <property type="evidence" value="ECO:0007669"/>
    <property type="project" value="UniProtKB-KW"/>
</dbReference>
<dbReference type="CDD" id="cd17909">
    <property type="entry name" value="CheC_ClassI"/>
    <property type="match status" value="1"/>
</dbReference>
<feature type="domain" description="CheC-like protein" evidence="3">
    <location>
        <begin position="9"/>
        <end position="45"/>
    </location>
</feature>
<keyword evidence="1" id="KW-0145">Chemotaxis</keyword>
<proteinExistence type="predicted"/>
<gene>
    <name evidence="4" type="primary">cheC</name>
    <name evidence="4" type="ORF">GCM10007971_02840</name>
</gene>
<sequence length="211" mass="23172">MKYRDLSTFQLDVLREVGNIGAGNAVTALSQLLNRKIEMTIPSVNVVSFDEMMELIGGPEKKVVAILFRIYGDAPSNVFFVLSVEEAELLIRTMTNNPTYKLKEDIGKESIEFSALEEVGNIVTGSYISALSDFTHLYLQPSVPHLGIDMAAAVLTYGLIDISQASDYAIVIDSKVNSQGTSNMLKGNFFLLPNPDSLQIIFKALGLEENE</sequence>
<protein>
    <submittedName>
        <fullName evidence="4">CheY-P phosphatase CheC</fullName>
    </submittedName>
</protein>
<dbReference type="PANTHER" id="PTHR43693">
    <property type="entry name" value="PROTEIN PHOSPHATASE CHEZ"/>
    <property type="match status" value="1"/>
</dbReference>
<evidence type="ECO:0000256" key="1">
    <source>
        <dbReference type="ARBA" id="ARBA00022500"/>
    </source>
</evidence>
<dbReference type="PANTHER" id="PTHR43693:SF1">
    <property type="entry name" value="PROTEIN PHOSPHATASE CHEZ"/>
    <property type="match status" value="1"/>
</dbReference>
<dbReference type="RefSeq" id="WP_188855737.1">
    <property type="nucleotide sequence ID" value="NZ_BMOS01000001.1"/>
</dbReference>
<evidence type="ECO:0000256" key="2">
    <source>
        <dbReference type="ARBA" id="ARBA00022801"/>
    </source>
</evidence>
<dbReference type="InterPro" id="IPR050992">
    <property type="entry name" value="CheZ_family_phosphatases"/>
</dbReference>
<dbReference type="GO" id="GO:0006935">
    <property type="term" value="P:chemotaxis"/>
    <property type="evidence" value="ECO:0007669"/>
    <property type="project" value="UniProtKB-KW"/>
</dbReference>
<reference evidence="4" key="2">
    <citation type="submission" date="2020-09" db="EMBL/GenBank/DDBJ databases">
        <authorList>
            <person name="Sun Q."/>
            <person name="Ohkuma M."/>
        </authorList>
    </citation>
    <scope>NUCLEOTIDE SEQUENCE</scope>
    <source>
        <strain evidence="4">JCM 17251</strain>
    </source>
</reference>